<accession>A0A4Y2I1C8</accession>
<dbReference type="Proteomes" id="UP000499080">
    <property type="component" value="Unassembled WGS sequence"/>
</dbReference>
<proteinExistence type="predicted"/>
<reference evidence="1 2" key="1">
    <citation type="journal article" date="2019" name="Sci. Rep.">
        <title>Orb-weaving spider Araneus ventricosus genome elucidates the spidroin gene catalogue.</title>
        <authorList>
            <person name="Kono N."/>
            <person name="Nakamura H."/>
            <person name="Ohtoshi R."/>
            <person name="Moran D.A.P."/>
            <person name="Shinohara A."/>
            <person name="Yoshida Y."/>
            <person name="Fujiwara M."/>
            <person name="Mori M."/>
            <person name="Tomita M."/>
            <person name="Arakawa K."/>
        </authorList>
    </citation>
    <scope>NUCLEOTIDE SEQUENCE [LARGE SCALE GENOMIC DNA]</scope>
</reference>
<evidence type="ECO:0000313" key="2">
    <source>
        <dbReference type="Proteomes" id="UP000499080"/>
    </source>
</evidence>
<dbReference type="EMBL" id="BGPR01002312">
    <property type="protein sequence ID" value="GBM71433.1"/>
    <property type="molecule type" value="Genomic_DNA"/>
</dbReference>
<dbReference type="AlphaFoldDB" id="A0A4Y2I1C8"/>
<protein>
    <submittedName>
        <fullName evidence="1">Uncharacterized protein</fullName>
    </submittedName>
</protein>
<comment type="caution">
    <text evidence="1">The sequence shown here is derived from an EMBL/GenBank/DDBJ whole genome shotgun (WGS) entry which is preliminary data.</text>
</comment>
<gene>
    <name evidence="1" type="ORF">AVEN_185737_1</name>
</gene>
<evidence type="ECO:0000313" key="1">
    <source>
        <dbReference type="EMBL" id="GBM71433.1"/>
    </source>
</evidence>
<name>A0A4Y2I1C8_ARAVE</name>
<keyword evidence="2" id="KW-1185">Reference proteome</keyword>
<sequence>MDLAILNYSQILGTTPELVPASPNFCTTSVGGFLATMYDVMCNRPHTWWIFSGIGFRTWNPLDPKPGLYHWDTAARVIVIEVKLNHA</sequence>
<organism evidence="1 2">
    <name type="scientific">Araneus ventricosus</name>
    <name type="common">Orbweaver spider</name>
    <name type="synonym">Epeira ventricosa</name>
    <dbReference type="NCBI Taxonomy" id="182803"/>
    <lineage>
        <taxon>Eukaryota</taxon>
        <taxon>Metazoa</taxon>
        <taxon>Ecdysozoa</taxon>
        <taxon>Arthropoda</taxon>
        <taxon>Chelicerata</taxon>
        <taxon>Arachnida</taxon>
        <taxon>Araneae</taxon>
        <taxon>Araneomorphae</taxon>
        <taxon>Entelegynae</taxon>
        <taxon>Araneoidea</taxon>
        <taxon>Araneidae</taxon>
        <taxon>Araneus</taxon>
    </lineage>
</organism>